<dbReference type="EMBL" id="JACHMH010000001">
    <property type="protein sequence ID" value="MBB4679427.1"/>
    <property type="molecule type" value="Genomic_DNA"/>
</dbReference>
<evidence type="ECO:0000313" key="1">
    <source>
        <dbReference type="EMBL" id="MBB4679427.1"/>
    </source>
</evidence>
<dbReference type="RefSeq" id="WP_185005180.1">
    <property type="nucleotide sequence ID" value="NZ_BAAAUI010000001.1"/>
</dbReference>
<comment type="caution">
    <text evidence="1">The sequence shown here is derived from an EMBL/GenBank/DDBJ whole genome shotgun (WGS) entry which is preliminary data.</text>
</comment>
<sequence>MVNHGTASWTYVQELYAPTPGAQVDVHLVRREASEQPGMQDQFPLLCKGCAERPRYRHEIEIQPNFRGRACVGCLRAAMPDVDNPDLVDFYAPALEAAGWQWGVQLAGVVEPSLTLADHPWLTSMTLPRFGASVVVRLPNSWSADRPRALGPERFRFLVPARVAVEWAATDDLNDTSVLEAAHQGGIE</sequence>
<proteinExistence type="predicted"/>
<accession>A0A7W7CEB2</accession>
<gene>
    <name evidence="1" type="ORF">HNR67_005545</name>
</gene>
<dbReference type="Proteomes" id="UP000533598">
    <property type="component" value="Unassembled WGS sequence"/>
</dbReference>
<protein>
    <submittedName>
        <fullName evidence="1">Uncharacterized protein</fullName>
    </submittedName>
</protein>
<reference evidence="1 2" key="1">
    <citation type="submission" date="2020-08" db="EMBL/GenBank/DDBJ databases">
        <title>Sequencing the genomes of 1000 actinobacteria strains.</title>
        <authorList>
            <person name="Klenk H.-P."/>
        </authorList>
    </citation>
    <scope>NUCLEOTIDE SEQUENCE [LARGE SCALE GENOMIC DNA]</scope>
    <source>
        <strain evidence="1 2">DSM 44230</strain>
    </source>
</reference>
<name>A0A7W7CEB2_9PSEU</name>
<evidence type="ECO:0000313" key="2">
    <source>
        <dbReference type="Proteomes" id="UP000533598"/>
    </source>
</evidence>
<dbReference type="AlphaFoldDB" id="A0A7W7CEB2"/>
<organism evidence="1 2">
    <name type="scientific">Crossiella cryophila</name>
    <dbReference type="NCBI Taxonomy" id="43355"/>
    <lineage>
        <taxon>Bacteria</taxon>
        <taxon>Bacillati</taxon>
        <taxon>Actinomycetota</taxon>
        <taxon>Actinomycetes</taxon>
        <taxon>Pseudonocardiales</taxon>
        <taxon>Pseudonocardiaceae</taxon>
        <taxon>Crossiella</taxon>
    </lineage>
</organism>
<keyword evidence="2" id="KW-1185">Reference proteome</keyword>